<gene>
    <name evidence="1" type="ORF">QR685DRAFT_569723</name>
</gene>
<proteinExistence type="predicted"/>
<evidence type="ECO:0000313" key="2">
    <source>
        <dbReference type="Proteomes" id="UP001451303"/>
    </source>
</evidence>
<organism evidence="1 2">
    <name type="scientific">Neurospora intermedia</name>
    <dbReference type="NCBI Taxonomy" id="5142"/>
    <lineage>
        <taxon>Eukaryota</taxon>
        <taxon>Fungi</taxon>
        <taxon>Dikarya</taxon>
        <taxon>Ascomycota</taxon>
        <taxon>Pezizomycotina</taxon>
        <taxon>Sordariomycetes</taxon>
        <taxon>Sordariomycetidae</taxon>
        <taxon>Sordariales</taxon>
        <taxon>Sordariaceae</taxon>
        <taxon>Neurospora</taxon>
    </lineage>
</organism>
<comment type="caution">
    <text evidence="1">The sequence shown here is derived from an EMBL/GenBank/DDBJ whole genome shotgun (WGS) entry which is preliminary data.</text>
</comment>
<protein>
    <submittedName>
        <fullName evidence="1">Uncharacterized protein</fullName>
    </submittedName>
</protein>
<evidence type="ECO:0000313" key="1">
    <source>
        <dbReference type="EMBL" id="KAL0473689.1"/>
    </source>
</evidence>
<keyword evidence="2" id="KW-1185">Reference proteome</keyword>
<accession>A0ABR3DM47</accession>
<dbReference type="EMBL" id="JAVLET010000002">
    <property type="protein sequence ID" value="KAL0473689.1"/>
    <property type="molecule type" value="Genomic_DNA"/>
</dbReference>
<sequence>MSKEEIGRRTRSTVENRNLGNVNVYYETSVAVVAVADRTLEWMHRGGSDGVAKMDAVTAGVAVAARNSA</sequence>
<name>A0ABR3DM47_NEUIN</name>
<dbReference type="Proteomes" id="UP001451303">
    <property type="component" value="Unassembled WGS sequence"/>
</dbReference>
<reference evidence="1 2" key="1">
    <citation type="submission" date="2023-09" db="EMBL/GenBank/DDBJ databases">
        <title>Multi-omics analysis of a traditional fermented food reveals byproduct-associated fungal strains for waste-to-food upcycling.</title>
        <authorList>
            <consortium name="Lawrence Berkeley National Laboratory"/>
            <person name="Rekdal V.M."/>
            <person name="Villalobos-Escobedo J.M."/>
            <person name="Rodriguez-Valeron N."/>
            <person name="Garcia M.O."/>
            <person name="Vasquez D.P."/>
            <person name="Damayanti I."/>
            <person name="Sorensen P.M."/>
            <person name="Baidoo E.E."/>
            <person name="De Carvalho A.C."/>
            <person name="Riley R."/>
            <person name="Lipzen A."/>
            <person name="He G."/>
            <person name="Yan M."/>
            <person name="Haridas S."/>
            <person name="Daum C."/>
            <person name="Yoshinaga Y."/>
            <person name="Ng V."/>
            <person name="Grigoriev I.V."/>
            <person name="Munk R."/>
            <person name="Nuraida L."/>
            <person name="Wijaya C.H."/>
            <person name="Morales P.-C."/>
            <person name="Keasling J.D."/>
        </authorList>
    </citation>
    <scope>NUCLEOTIDE SEQUENCE [LARGE SCALE GENOMIC DNA]</scope>
    <source>
        <strain evidence="1 2">FGSC 2613</strain>
    </source>
</reference>